<keyword evidence="4 7" id="KW-1133">Transmembrane helix</keyword>
<dbReference type="SUPFAM" id="SSF103481">
    <property type="entry name" value="Multidrug resistance efflux transporter EmrE"/>
    <property type="match status" value="2"/>
</dbReference>
<feature type="transmembrane region" description="Helical" evidence="7">
    <location>
        <begin position="128"/>
        <end position="146"/>
    </location>
</feature>
<feature type="transmembrane region" description="Helical" evidence="7">
    <location>
        <begin position="188"/>
        <end position="207"/>
    </location>
</feature>
<reference evidence="9 10" key="1">
    <citation type="submission" date="2023-08" db="EMBL/GenBank/DDBJ databases">
        <title>Arthrobacter horti sp. nov., isolated from forest soil.</title>
        <authorList>
            <person name="Park M."/>
        </authorList>
    </citation>
    <scope>NUCLEOTIDE SEQUENCE [LARGE SCALE GENOMIC DNA]</scope>
    <source>
        <strain evidence="9 10">YJM1</strain>
    </source>
</reference>
<accession>A0ABT9ITN7</accession>
<evidence type="ECO:0000256" key="2">
    <source>
        <dbReference type="ARBA" id="ARBA00007362"/>
    </source>
</evidence>
<protein>
    <submittedName>
        <fullName evidence="9">DMT family transporter</fullName>
    </submittedName>
</protein>
<dbReference type="InterPro" id="IPR050638">
    <property type="entry name" value="AA-Vitamin_Transporters"/>
</dbReference>
<evidence type="ECO:0000256" key="6">
    <source>
        <dbReference type="SAM" id="MobiDB-lite"/>
    </source>
</evidence>
<dbReference type="InterPro" id="IPR000620">
    <property type="entry name" value="EamA_dom"/>
</dbReference>
<comment type="similarity">
    <text evidence="2">Belongs to the EamA transporter family.</text>
</comment>
<feature type="transmembrane region" description="Helical" evidence="7">
    <location>
        <begin position="248"/>
        <end position="266"/>
    </location>
</feature>
<proteinExistence type="inferred from homology"/>
<dbReference type="PANTHER" id="PTHR32322">
    <property type="entry name" value="INNER MEMBRANE TRANSPORTER"/>
    <property type="match status" value="1"/>
</dbReference>
<evidence type="ECO:0000256" key="4">
    <source>
        <dbReference type="ARBA" id="ARBA00022989"/>
    </source>
</evidence>
<name>A0ABT9ITN7_9MICC</name>
<dbReference type="RefSeq" id="WP_305997486.1">
    <property type="nucleotide sequence ID" value="NZ_JAVALS010000015.1"/>
</dbReference>
<keyword evidence="10" id="KW-1185">Reference proteome</keyword>
<evidence type="ECO:0000256" key="3">
    <source>
        <dbReference type="ARBA" id="ARBA00022692"/>
    </source>
</evidence>
<evidence type="ECO:0000256" key="7">
    <source>
        <dbReference type="SAM" id="Phobius"/>
    </source>
</evidence>
<feature type="transmembrane region" description="Helical" evidence="7">
    <location>
        <begin position="43"/>
        <end position="64"/>
    </location>
</feature>
<feature type="region of interest" description="Disordered" evidence="6">
    <location>
        <begin position="1"/>
        <end position="31"/>
    </location>
</feature>
<dbReference type="Proteomes" id="UP001232725">
    <property type="component" value="Unassembled WGS sequence"/>
</dbReference>
<comment type="caution">
    <text evidence="9">The sequence shown here is derived from an EMBL/GenBank/DDBJ whole genome shotgun (WGS) entry which is preliminary data.</text>
</comment>
<organism evidence="9 10">
    <name type="scientific">Arthrobacter horti</name>
    <dbReference type="NCBI Taxonomy" id="3068273"/>
    <lineage>
        <taxon>Bacteria</taxon>
        <taxon>Bacillati</taxon>
        <taxon>Actinomycetota</taxon>
        <taxon>Actinomycetes</taxon>
        <taxon>Micrococcales</taxon>
        <taxon>Micrococcaceae</taxon>
        <taxon>Arthrobacter</taxon>
    </lineage>
</organism>
<feature type="domain" description="EamA" evidence="8">
    <location>
        <begin position="41"/>
        <end position="172"/>
    </location>
</feature>
<feature type="transmembrane region" description="Helical" evidence="7">
    <location>
        <begin position="158"/>
        <end position="176"/>
    </location>
</feature>
<keyword evidence="3 7" id="KW-0812">Transmembrane</keyword>
<feature type="transmembrane region" description="Helical" evidence="7">
    <location>
        <begin position="278"/>
        <end position="295"/>
    </location>
</feature>
<evidence type="ECO:0000259" key="8">
    <source>
        <dbReference type="Pfam" id="PF00892"/>
    </source>
</evidence>
<dbReference type="EMBL" id="JAVALS010000015">
    <property type="protein sequence ID" value="MDP5228440.1"/>
    <property type="molecule type" value="Genomic_DNA"/>
</dbReference>
<feature type="transmembrane region" description="Helical" evidence="7">
    <location>
        <begin position="219"/>
        <end position="236"/>
    </location>
</feature>
<feature type="transmembrane region" description="Helical" evidence="7">
    <location>
        <begin position="70"/>
        <end position="90"/>
    </location>
</feature>
<gene>
    <name evidence="9" type="ORF">Q9R02_14855</name>
</gene>
<sequence>MLSTDSPARTALGPTPHQPDALDPSPRNHVPHNHFPRSAAAGLWWGLLGVVAFSLTVPLTRVAVAGLPPLFVGAGRAAVAGFLALAVLLVTRQPLPTRHQWWRLAVVALGIVVGFPFLSTLALQTAPASHGAVVGAVLPAVTAVLAVLRGRERPRLRFWLFSAAGALAVLLFASLRNGGLEGLQAADWLLFGAIAAAAVGYAEGGLLSRELGSWQTVSWALVLSLPVMVLLSGYSVATEPFHADAAQWGSFTYLAVVSMYLGYFAWYRGLAIGPMTSVSQVQLVQPVLSIVWAALLLGEAITWPTLLGGLTVVLCAGFAVRSRR</sequence>
<evidence type="ECO:0000313" key="9">
    <source>
        <dbReference type="EMBL" id="MDP5228440.1"/>
    </source>
</evidence>
<evidence type="ECO:0000256" key="5">
    <source>
        <dbReference type="ARBA" id="ARBA00023136"/>
    </source>
</evidence>
<feature type="transmembrane region" description="Helical" evidence="7">
    <location>
        <begin position="301"/>
        <end position="320"/>
    </location>
</feature>
<evidence type="ECO:0000256" key="1">
    <source>
        <dbReference type="ARBA" id="ARBA00004141"/>
    </source>
</evidence>
<feature type="domain" description="EamA" evidence="8">
    <location>
        <begin position="186"/>
        <end position="315"/>
    </location>
</feature>
<comment type="subcellular location">
    <subcellularLocation>
        <location evidence="1">Membrane</location>
        <topology evidence="1">Multi-pass membrane protein</topology>
    </subcellularLocation>
</comment>
<feature type="transmembrane region" description="Helical" evidence="7">
    <location>
        <begin position="102"/>
        <end position="122"/>
    </location>
</feature>
<evidence type="ECO:0000313" key="10">
    <source>
        <dbReference type="Proteomes" id="UP001232725"/>
    </source>
</evidence>
<dbReference type="PANTHER" id="PTHR32322:SF2">
    <property type="entry name" value="EAMA DOMAIN-CONTAINING PROTEIN"/>
    <property type="match status" value="1"/>
</dbReference>
<dbReference type="Pfam" id="PF00892">
    <property type="entry name" value="EamA"/>
    <property type="match status" value="2"/>
</dbReference>
<dbReference type="InterPro" id="IPR037185">
    <property type="entry name" value="EmrE-like"/>
</dbReference>
<keyword evidence="5 7" id="KW-0472">Membrane</keyword>